<dbReference type="Proteomes" id="UP000634530">
    <property type="component" value="Chromosome"/>
</dbReference>
<gene>
    <name evidence="1" type="ORF">HU752_015305</name>
</gene>
<proteinExistence type="predicted"/>
<dbReference type="EMBL" id="CP077093">
    <property type="protein sequence ID" value="QXI31209.1"/>
    <property type="molecule type" value="Genomic_DNA"/>
</dbReference>
<dbReference type="RefSeq" id="WP_186676989.1">
    <property type="nucleotide sequence ID" value="NZ_CP077093.1"/>
</dbReference>
<name>A0A9E6PQU4_9PSED</name>
<reference evidence="1 2" key="2">
    <citation type="journal article" date="2021" name="Microorganisms">
        <title>The Ever-Expanding Pseudomonas Genus: Description of 43 New Species and Partition of the Pseudomonas putida Group.</title>
        <authorList>
            <person name="Girard L."/>
            <person name="Lood C."/>
            <person name="Hofte M."/>
            <person name="Vandamme P."/>
            <person name="Rokni-Zadeh H."/>
            <person name="van Noort V."/>
            <person name="Lavigne R."/>
            <person name="De Mot R."/>
        </authorList>
    </citation>
    <scope>NUCLEOTIDE SEQUENCE [LARGE SCALE GENOMIC DNA]</scope>
    <source>
        <strain evidence="1 2">RW8P3</strain>
    </source>
</reference>
<protein>
    <submittedName>
        <fullName evidence="1">Uncharacterized protein</fullName>
    </submittedName>
</protein>
<keyword evidence="2" id="KW-1185">Reference proteome</keyword>
<accession>A0A9E6PQU4</accession>
<evidence type="ECO:0000313" key="2">
    <source>
        <dbReference type="Proteomes" id="UP000634530"/>
    </source>
</evidence>
<organism evidence="1 2">
    <name type="scientific">Pseudomonas vanderleydeniana</name>
    <dbReference type="NCBI Taxonomy" id="2745495"/>
    <lineage>
        <taxon>Bacteria</taxon>
        <taxon>Pseudomonadati</taxon>
        <taxon>Pseudomonadota</taxon>
        <taxon>Gammaproteobacteria</taxon>
        <taxon>Pseudomonadales</taxon>
        <taxon>Pseudomonadaceae</taxon>
        <taxon>Pseudomonas</taxon>
    </lineage>
</organism>
<sequence>MRWPSRHSLAQGATLLLLAGCATIFARQLSSLSQTVQTRPSAEQIQGLQQQLQRIDHELEGMQRFKGVLKTDFQQTQQSLSQRLDVLETAARTVDSLTASLTAVNARVQATEGTLLMLKASVEKCPATCPAAPVAEGPPTKTKARVTKPTAGKPSAPPFVLLGLESRAGEAFLAVLPKGQQRLGDVHLLRPGMQLQGWRLSALDARRAHWIKPDGIATSVSIP</sequence>
<dbReference type="AlphaFoldDB" id="A0A9E6PQU4"/>
<evidence type="ECO:0000313" key="1">
    <source>
        <dbReference type="EMBL" id="QXI31209.1"/>
    </source>
</evidence>
<dbReference type="PROSITE" id="PS51257">
    <property type="entry name" value="PROKAR_LIPOPROTEIN"/>
    <property type="match status" value="1"/>
</dbReference>
<reference evidence="1 2" key="1">
    <citation type="journal article" date="2020" name="Microorganisms">
        <title>Reliable Identification of Environmental Pseudomonas Isolates Using the rpoD Gene.</title>
        <authorList>
            <consortium name="The Broad Institute Genome Sequencing Platform"/>
            <person name="Girard L."/>
            <person name="Lood C."/>
            <person name="Rokni-Zadeh H."/>
            <person name="van Noort V."/>
            <person name="Lavigne R."/>
            <person name="De Mot R."/>
        </authorList>
    </citation>
    <scope>NUCLEOTIDE SEQUENCE [LARGE SCALE GENOMIC DNA]</scope>
    <source>
        <strain evidence="1 2">RW8P3</strain>
    </source>
</reference>
<dbReference type="KEGG" id="pvw:HU752_015305"/>